<feature type="binding site" evidence="6">
    <location>
        <position position="57"/>
    </location>
    <ligand>
        <name>S-adenosyl-L-methionine</name>
        <dbReference type="ChEBI" id="CHEBI:59789"/>
    </ligand>
</feature>
<keyword evidence="3 6" id="KW-0489">Methyltransferase</keyword>
<keyword evidence="5 6" id="KW-0949">S-adenosyl-L-methionine</keyword>
<proteinExistence type="inferred from homology"/>
<dbReference type="GO" id="GO:0008168">
    <property type="term" value="F:methyltransferase activity"/>
    <property type="evidence" value="ECO:0007669"/>
    <property type="project" value="UniProtKB-KW"/>
</dbReference>
<feature type="binding site" evidence="6">
    <location>
        <position position="105"/>
    </location>
    <ligand>
        <name>S-adenosyl-L-methionine</name>
        <dbReference type="ChEBI" id="CHEBI:59789"/>
    </ligand>
</feature>
<dbReference type="PIRSF" id="PIRSF004486">
    <property type="entry name" value="MraW"/>
    <property type="match status" value="1"/>
</dbReference>
<sequence length="313" mass="34234">MNVPNIFSHISVLLNEAIEGLAIKPEGLYIDGTFGRGGHSRALLARLSAQGRLLGFDKDPEAVRVGAELAAEDGRFVVIQRSFADMAEELRQRGLHGQVDGVLLDLGVSSPQLDDAERGFSFMHDGPLDMRMDPTSGQSAAQWINSAAEADIATVLKEYGEERYAKRIARAIVNRRAEQPFTRTADLAEVVKVANPAWEKHKHPATRAFQGIRIFINRELDDLADGLKAALDVLAPGGRLVVISFHSLEDRLVKQFMRREAKGAPLPRDLPIRAADIDVSINLVGKAIMPSAAETANNPRARSAVLRIAEKRP</sequence>
<evidence type="ECO:0000313" key="8">
    <source>
        <dbReference type="Proteomes" id="UP000638188"/>
    </source>
</evidence>
<keyword evidence="6" id="KW-0963">Cytoplasm</keyword>
<feature type="binding site" evidence="6">
    <location>
        <position position="112"/>
    </location>
    <ligand>
        <name>S-adenosyl-L-methionine</name>
        <dbReference type="ChEBI" id="CHEBI:59789"/>
    </ligand>
</feature>
<comment type="catalytic activity">
    <reaction evidence="6">
        <text>cytidine(1402) in 16S rRNA + S-adenosyl-L-methionine = N(4)-methylcytidine(1402) in 16S rRNA + S-adenosyl-L-homocysteine + H(+)</text>
        <dbReference type="Rhea" id="RHEA:42928"/>
        <dbReference type="Rhea" id="RHEA-COMP:10286"/>
        <dbReference type="Rhea" id="RHEA-COMP:10287"/>
        <dbReference type="ChEBI" id="CHEBI:15378"/>
        <dbReference type="ChEBI" id="CHEBI:57856"/>
        <dbReference type="ChEBI" id="CHEBI:59789"/>
        <dbReference type="ChEBI" id="CHEBI:74506"/>
        <dbReference type="ChEBI" id="CHEBI:82748"/>
        <dbReference type="EC" id="2.1.1.199"/>
    </reaction>
</comment>
<comment type="function">
    <text evidence="6">Specifically methylates the N4 position of cytidine in position 1402 (C1402) of 16S rRNA.</text>
</comment>
<dbReference type="Proteomes" id="UP000638188">
    <property type="component" value="Unassembled WGS sequence"/>
</dbReference>
<evidence type="ECO:0000313" key="7">
    <source>
        <dbReference type="EMBL" id="GGD05161.1"/>
    </source>
</evidence>
<evidence type="ECO:0000256" key="5">
    <source>
        <dbReference type="ARBA" id="ARBA00022691"/>
    </source>
</evidence>
<dbReference type="InterPro" id="IPR002903">
    <property type="entry name" value="RsmH"/>
</dbReference>
<keyword evidence="4 6" id="KW-0808">Transferase</keyword>
<dbReference type="SUPFAM" id="SSF53335">
    <property type="entry name" value="S-adenosyl-L-methionine-dependent methyltransferases"/>
    <property type="match status" value="1"/>
</dbReference>
<reference evidence="8" key="1">
    <citation type="journal article" date="2019" name="Int. J. Syst. Evol. Microbiol.">
        <title>The Global Catalogue of Microorganisms (GCM) 10K type strain sequencing project: providing services to taxonomists for standard genome sequencing and annotation.</title>
        <authorList>
            <consortium name="The Broad Institute Genomics Platform"/>
            <consortium name="The Broad Institute Genome Sequencing Center for Infectious Disease"/>
            <person name="Wu L."/>
            <person name="Ma J."/>
        </authorList>
    </citation>
    <scope>NUCLEOTIDE SEQUENCE [LARGE SCALE GENOMIC DNA]</scope>
    <source>
        <strain evidence="8">CGMCC 1.12482</strain>
    </source>
</reference>
<protein>
    <recommendedName>
        <fullName evidence="6">Ribosomal RNA small subunit methyltransferase H</fullName>
        <ecNumber evidence="6">2.1.1.199</ecNumber>
    </recommendedName>
    <alternativeName>
        <fullName evidence="6">16S rRNA m(4)C1402 methyltransferase</fullName>
    </alternativeName>
    <alternativeName>
        <fullName evidence="6">rRNA (cytosine-N(4)-)-methyltransferase RsmH</fullName>
    </alternativeName>
</protein>
<gene>
    <name evidence="6 7" type="primary">rsmH</name>
    <name evidence="7" type="ORF">GCM10007418_25210</name>
</gene>
<dbReference type="HAMAP" id="MF_01007">
    <property type="entry name" value="16SrRNA_methyltr_H"/>
    <property type="match status" value="1"/>
</dbReference>
<evidence type="ECO:0000256" key="1">
    <source>
        <dbReference type="ARBA" id="ARBA00010396"/>
    </source>
</evidence>
<comment type="similarity">
    <text evidence="1 6">Belongs to the methyltransferase superfamily. RsmH family.</text>
</comment>
<evidence type="ECO:0000256" key="6">
    <source>
        <dbReference type="HAMAP-Rule" id="MF_01007"/>
    </source>
</evidence>
<feature type="binding site" evidence="6">
    <location>
        <position position="83"/>
    </location>
    <ligand>
        <name>S-adenosyl-L-methionine</name>
        <dbReference type="ChEBI" id="CHEBI:59789"/>
    </ligand>
</feature>
<dbReference type="GO" id="GO:0032259">
    <property type="term" value="P:methylation"/>
    <property type="evidence" value="ECO:0007669"/>
    <property type="project" value="UniProtKB-KW"/>
</dbReference>
<dbReference type="RefSeq" id="WP_150278126.1">
    <property type="nucleotide sequence ID" value="NZ_BMFF01000005.1"/>
</dbReference>
<dbReference type="Pfam" id="PF01795">
    <property type="entry name" value="Methyltransf_5"/>
    <property type="match status" value="1"/>
</dbReference>
<dbReference type="NCBIfam" id="TIGR00006">
    <property type="entry name" value="16S rRNA (cytosine(1402)-N(4))-methyltransferase RsmH"/>
    <property type="match status" value="1"/>
</dbReference>
<accession>A0ABQ1PWP9</accession>
<evidence type="ECO:0000256" key="3">
    <source>
        <dbReference type="ARBA" id="ARBA00022603"/>
    </source>
</evidence>
<dbReference type="InterPro" id="IPR029063">
    <property type="entry name" value="SAM-dependent_MTases_sf"/>
</dbReference>
<keyword evidence="2 6" id="KW-0698">rRNA processing</keyword>
<dbReference type="Gene3D" id="1.10.150.170">
    <property type="entry name" value="Putative methyltransferase TM0872, insert domain"/>
    <property type="match status" value="1"/>
</dbReference>
<evidence type="ECO:0000256" key="4">
    <source>
        <dbReference type="ARBA" id="ARBA00022679"/>
    </source>
</evidence>
<dbReference type="Gene3D" id="3.40.50.150">
    <property type="entry name" value="Vaccinia Virus protein VP39"/>
    <property type="match status" value="1"/>
</dbReference>
<keyword evidence="8" id="KW-1185">Reference proteome</keyword>
<name>A0ABQ1PWP9_9GAMM</name>
<dbReference type="EC" id="2.1.1.199" evidence="6"/>
<evidence type="ECO:0000256" key="2">
    <source>
        <dbReference type="ARBA" id="ARBA00022552"/>
    </source>
</evidence>
<dbReference type="PANTHER" id="PTHR11265">
    <property type="entry name" value="S-ADENOSYL-METHYLTRANSFERASE MRAW"/>
    <property type="match status" value="1"/>
</dbReference>
<dbReference type="EMBL" id="BMFF01000005">
    <property type="protein sequence ID" value="GGD05161.1"/>
    <property type="molecule type" value="Genomic_DNA"/>
</dbReference>
<dbReference type="PANTHER" id="PTHR11265:SF0">
    <property type="entry name" value="12S RRNA N4-METHYLCYTIDINE METHYLTRANSFERASE"/>
    <property type="match status" value="1"/>
</dbReference>
<comment type="caution">
    <text evidence="7">The sequence shown here is derived from an EMBL/GenBank/DDBJ whole genome shotgun (WGS) entry which is preliminary data.</text>
</comment>
<feature type="binding site" evidence="6">
    <location>
        <begin position="37"/>
        <end position="39"/>
    </location>
    <ligand>
        <name>S-adenosyl-L-methionine</name>
        <dbReference type="ChEBI" id="CHEBI:59789"/>
    </ligand>
</feature>
<dbReference type="SUPFAM" id="SSF81799">
    <property type="entry name" value="Putative methyltransferase TM0872, insert domain"/>
    <property type="match status" value="1"/>
</dbReference>
<comment type="subcellular location">
    <subcellularLocation>
        <location evidence="6">Cytoplasm</location>
    </subcellularLocation>
</comment>
<organism evidence="7 8">
    <name type="scientific">Halopseudomonas salina</name>
    <dbReference type="NCBI Taxonomy" id="1323744"/>
    <lineage>
        <taxon>Bacteria</taxon>
        <taxon>Pseudomonadati</taxon>
        <taxon>Pseudomonadota</taxon>
        <taxon>Gammaproteobacteria</taxon>
        <taxon>Pseudomonadales</taxon>
        <taxon>Pseudomonadaceae</taxon>
        <taxon>Halopseudomonas</taxon>
    </lineage>
</organism>
<dbReference type="InterPro" id="IPR023397">
    <property type="entry name" value="SAM-dep_MeTrfase_MraW_recog"/>
</dbReference>